<accession>A0A8X7C8V6</accession>
<dbReference type="OrthoDB" id="10554069at2759"/>
<gene>
    <name evidence="2" type="ORF">TNIN_28771</name>
</gene>
<evidence type="ECO:0000313" key="3">
    <source>
        <dbReference type="Proteomes" id="UP000886998"/>
    </source>
</evidence>
<keyword evidence="1" id="KW-0732">Signal</keyword>
<organism evidence="2 3">
    <name type="scientific">Trichonephila inaurata madagascariensis</name>
    <dbReference type="NCBI Taxonomy" id="2747483"/>
    <lineage>
        <taxon>Eukaryota</taxon>
        <taxon>Metazoa</taxon>
        <taxon>Ecdysozoa</taxon>
        <taxon>Arthropoda</taxon>
        <taxon>Chelicerata</taxon>
        <taxon>Arachnida</taxon>
        <taxon>Araneae</taxon>
        <taxon>Araneomorphae</taxon>
        <taxon>Entelegynae</taxon>
        <taxon>Araneoidea</taxon>
        <taxon>Nephilidae</taxon>
        <taxon>Trichonephila</taxon>
        <taxon>Trichonephila inaurata</taxon>
    </lineage>
</organism>
<keyword evidence="3" id="KW-1185">Reference proteome</keyword>
<name>A0A8X7C8V6_9ARAC</name>
<sequence>MFVVGWALLVLTVLVRPSENAVPPKIHAEIPMPKAPEEKDLYIGAIFPINGTGGWPPRPGMSASGPHGPGRCQCRTQFVARVQDEDALQ</sequence>
<evidence type="ECO:0000313" key="2">
    <source>
        <dbReference type="EMBL" id="GFY57617.1"/>
    </source>
</evidence>
<dbReference type="Proteomes" id="UP000886998">
    <property type="component" value="Unassembled WGS sequence"/>
</dbReference>
<protein>
    <submittedName>
        <fullName evidence="2">Uncharacterized protein</fullName>
    </submittedName>
</protein>
<reference evidence="2" key="1">
    <citation type="submission" date="2020-08" db="EMBL/GenBank/DDBJ databases">
        <title>Multicomponent nature underlies the extraordinary mechanical properties of spider dragline silk.</title>
        <authorList>
            <person name="Kono N."/>
            <person name="Nakamura H."/>
            <person name="Mori M."/>
            <person name="Yoshida Y."/>
            <person name="Ohtoshi R."/>
            <person name="Malay A.D."/>
            <person name="Moran D.A.P."/>
            <person name="Tomita M."/>
            <person name="Numata K."/>
            <person name="Arakawa K."/>
        </authorList>
    </citation>
    <scope>NUCLEOTIDE SEQUENCE</scope>
</reference>
<dbReference type="AlphaFoldDB" id="A0A8X7C8V6"/>
<feature type="signal peptide" evidence="1">
    <location>
        <begin position="1"/>
        <end position="17"/>
    </location>
</feature>
<comment type="caution">
    <text evidence="2">The sequence shown here is derived from an EMBL/GenBank/DDBJ whole genome shotgun (WGS) entry which is preliminary data.</text>
</comment>
<proteinExistence type="predicted"/>
<evidence type="ECO:0000256" key="1">
    <source>
        <dbReference type="SAM" id="SignalP"/>
    </source>
</evidence>
<dbReference type="EMBL" id="BMAV01011624">
    <property type="protein sequence ID" value="GFY57617.1"/>
    <property type="molecule type" value="Genomic_DNA"/>
</dbReference>
<feature type="chain" id="PRO_5036458623" evidence="1">
    <location>
        <begin position="18"/>
        <end position="89"/>
    </location>
</feature>